<dbReference type="RefSeq" id="WP_369896633.1">
    <property type="nucleotide sequence ID" value="NZ_JBGFFX010000017.1"/>
</dbReference>
<accession>A0ABV4EDI5</accession>
<dbReference type="EMBL" id="JBGFFX010000017">
    <property type="protein sequence ID" value="MEY8773003.1"/>
    <property type="molecule type" value="Genomic_DNA"/>
</dbReference>
<reference evidence="1 2" key="1">
    <citation type="submission" date="2024-07" db="EMBL/GenBank/DDBJ databases">
        <authorList>
            <person name="Hebao G."/>
        </authorList>
    </citation>
    <scope>NUCLEOTIDE SEQUENCE [LARGE SCALE GENOMIC DNA]</scope>
    <source>
        <strain evidence="1 2">ACCC 02193</strain>
    </source>
</reference>
<sequence length="368" mass="41131">MNTVMPMPAILSQHNPSDNIPDQEKPVLAVKKSRTSINPFIRAGNVTGIALEFFVRQMASRFITRTAADFLTKICNVAAASEAYQIYYSKATMAVKAGVCTKSVQRYMRVIEASGIMVRTAVTDSIKGHQPNVYTFNPSFIAAARSFFTEKLSSVQIKGLRSMAQQEISRLVDTALEPFKNKLRRVLSLDAAKAFFKAPPIGQSVPTPTGQCDPQEVEEINQEKENKNLTRPGSKWFHSFLKDSLTGKERRALTNAALIETRKKRDEEQAQLIRSRHARKKHAERASVTSDEELIAMGWNTGRNLAKPQFRKPFSKPMTGFNHARMDAANREHDAALESAKASAQRDPEVIRGHIQGLNDMLKGKICR</sequence>
<dbReference type="Proteomes" id="UP001565243">
    <property type="component" value="Unassembled WGS sequence"/>
</dbReference>
<comment type="caution">
    <text evidence="1">The sequence shown here is derived from an EMBL/GenBank/DDBJ whole genome shotgun (WGS) entry which is preliminary data.</text>
</comment>
<protein>
    <recommendedName>
        <fullName evidence="3">Lytic replication protein</fullName>
    </recommendedName>
</protein>
<evidence type="ECO:0000313" key="1">
    <source>
        <dbReference type="EMBL" id="MEY8773003.1"/>
    </source>
</evidence>
<keyword evidence="2" id="KW-1185">Reference proteome</keyword>
<gene>
    <name evidence="1" type="ORF">AB6T85_21565</name>
</gene>
<evidence type="ECO:0008006" key="3">
    <source>
        <dbReference type="Google" id="ProtNLM"/>
    </source>
</evidence>
<proteinExistence type="predicted"/>
<organism evidence="1 2">
    <name type="scientific">Erwinia aeris</name>
    <dbReference type="NCBI Taxonomy" id="3239803"/>
    <lineage>
        <taxon>Bacteria</taxon>
        <taxon>Pseudomonadati</taxon>
        <taxon>Pseudomonadota</taxon>
        <taxon>Gammaproteobacteria</taxon>
        <taxon>Enterobacterales</taxon>
        <taxon>Erwiniaceae</taxon>
        <taxon>Erwinia</taxon>
    </lineage>
</organism>
<evidence type="ECO:0000313" key="2">
    <source>
        <dbReference type="Proteomes" id="UP001565243"/>
    </source>
</evidence>
<name>A0ABV4EDI5_9GAMM</name>